<feature type="transmembrane region" description="Helical" evidence="7">
    <location>
        <begin position="107"/>
        <end position="126"/>
    </location>
</feature>
<dbReference type="InterPro" id="IPR036259">
    <property type="entry name" value="MFS_trans_sf"/>
</dbReference>
<evidence type="ECO:0000313" key="9">
    <source>
        <dbReference type="EMBL" id="CAG9854816.1"/>
    </source>
</evidence>
<keyword evidence="4 7" id="KW-0812">Transmembrane</keyword>
<evidence type="ECO:0000313" key="10">
    <source>
        <dbReference type="Proteomes" id="UP001153712"/>
    </source>
</evidence>
<accession>A0A9N9TGP3</accession>
<keyword evidence="10" id="KW-1185">Reference proteome</keyword>
<reference evidence="9" key="1">
    <citation type="submission" date="2022-01" db="EMBL/GenBank/DDBJ databases">
        <authorList>
            <person name="King R."/>
        </authorList>
    </citation>
    <scope>NUCLEOTIDE SEQUENCE</scope>
</reference>
<feature type="transmembrane region" description="Helical" evidence="7">
    <location>
        <begin position="482"/>
        <end position="508"/>
    </location>
</feature>
<evidence type="ECO:0000256" key="6">
    <source>
        <dbReference type="ARBA" id="ARBA00023136"/>
    </source>
</evidence>
<feature type="transmembrane region" description="Helical" evidence="7">
    <location>
        <begin position="301"/>
        <end position="326"/>
    </location>
</feature>
<evidence type="ECO:0000256" key="7">
    <source>
        <dbReference type="SAM" id="Phobius"/>
    </source>
</evidence>
<dbReference type="InterPro" id="IPR005828">
    <property type="entry name" value="MFS_sugar_transport-like"/>
</dbReference>
<evidence type="ECO:0000256" key="3">
    <source>
        <dbReference type="ARBA" id="ARBA00022448"/>
    </source>
</evidence>
<dbReference type="OrthoDB" id="3936150at2759"/>
<proteinExistence type="inferred from homology"/>
<dbReference type="PROSITE" id="PS50850">
    <property type="entry name" value="MFS"/>
    <property type="match status" value="1"/>
</dbReference>
<evidence type="ECO:0000256" key="2">
    <source>
        <dbReference type="ARBA" id="ARBA00008335"/>
    </source>
</evidence>
<evidence type="ECO:0000259" key="8">
    <source>
        <dbReference type="PROSITE" id="PS50850"/>
    </source>
</evidence>
<evidence type="ECO:0000256" key="5">
    <source>
        <dbReference type="ARBA" id="ARBA00022989"/>
    </source>
</evidence>
<dbReference type="EMBL" id="OU900094">
    <property type="protein sequence ID" value="CAG9854816.1"/>
    <property type="molecule type" value="Genomic_DNA"/>
</dbReference>
<keyword evidence="3" id="KW-0813">Transport</keyword>
<feature type="transmembrane region" description="Helical" evidence="7">
    <location>
        <begin position="79"/>
        <end position="98"/>
    </location>
</feature>
<feature type="transmembrane region" description="Helical" evidence="7">
    <location>
        <begin position="207"/>
        <end position="226"/>
    </location>
</feature>
<dbReference type="Proteomes" id="UP001153712">
    <property type="component" value="Chromosome 1"/>
</dbReference>
<dbReference type="InterPro" id="IPR020846">
    <property type="entry name" value="MFS_dom"/>
</dbReference>
<feature type="domain" description="Major facilitator superfamily (MFS) profile" evidence="8">
    <location>
        <begin position="41"/>
        <end position="513"/>
    </location>
</feature>
<dbReference type="PANTHER" id="PTHR23511:SF36">
    <property type="entry name" value="EG:BACR7A4.13 PROTEIN-RELATED"/>
    <property type="match status" value="1"/>
</dbReference>
<dbReference type="Gene3D" id="1.20.1250.20">
    <property type="entry name" value="MFS general substrate transporter like domains"/>
    <property type="match status" value="1"/>
</dbReference>
<sequence length="518" mass="57302">MEVVKVSSENGKDVKKEISKDKANFEEAITATEFGKFNIILLLFLLPSSFTQASEQMGISYVLPIAECDLQLTLEKKGLLNAVSFAGMISSGVFFGYLCDTFGRKKLIVAGYLLHTIFTIVAATSTNILQLLIAKFICGFIFNGPFSSVTTYLTEFHSTKYRSRVQLIRGVNLSSGFFVLAVIAWVVLPLNINFSIFGSINLHSWNVFLLCCSVPPLMTAIMFSFMPESPKFLMSIGKNEEALKVFQTVYSLNTGKSKEDFPIKQLIQEIKIDEKNNEKRSLKSSMSESWKRVNKLFKPPLVYRLIIIVTLANFLLMGSSIIKFWLPQLLKLINDYRKLEGNSGIDVCAAINTLNDIEQVVNKTCEAVDNSFVYQNAMIINGVEIFCFIISGFLVNCLGKKRMMGILSTLAAIAASSIYFAPDTTTLIALLTMFISSLDLSGVIGLTITLEAFPTNVRALALSLNLMFARIGAIIANMMFSYLVAAGCFVPFLVSTVLAGTLPILIYLSPNTENKDLL</sequence>
<dbReference type="SUPFAM" id="SSF103473">
    <property type="entry name" value="MFS general substrate transporter"/>
    <property type="match status" value="1"/>
</dbReference>
<comment type="similarity">
    <text evidence="2">Belongs to the major facilitator superfamily.</text>
</comment>
<feature type="transmembrane region" description="Helical" evidence="7">
    <location>
        <begin position="404"/>
        <end position="421"/>
    </location>
</feature>
<feature type="transmembrane region" description="Helical" evidence="7">
    <location>
        <begin position="378"/>
        <end position="397"/>
    </location>
</feature>
<comment type="subcellular location">
    <subcellularLocation>
        <location evidence="1">Membrane</location>
        <topology evidence="1">Multi-pass membrane protein</topology>
    </subcellularLocation>
</comment>
<evidence type="ECO:0000256" key="1">
    <source>
        <dbReference type="ARBA" id="ARBA00004141"/>
    </source>
</evidence>
<dbReference type="GO" id="GO:0022857">
    <property type="term" value="F:transmembrane transporter activity"/>
    <property type="evidence" value="ECO:0007669"/>
    <property type="project" value="InterPro"/>
</dbReference>
<feature type="transmembrane region" description="Helical" evidence="7">
    <location>
        <begin position="427"/>
        <end position="450"/>
    </location>
</feature>
<protein>
    <recommendedName>
        <fullName evidence="8">Major facilitator superfamily (MFS) profile domain-containing protein</fullName>
    </recommendedName>
</protein>
<evidence type="ECO:0000256" key="4">
    <source>
        <dbReference type="ARBA" id="ARBA00022692"/>
    </source>
</evidence>
<dbReference type="PANTHER" id="PTHR23511">
    <property type="entry name" value="SYNAPTIC VESICLE GLYCOPROTEIN 2"/>
    <property type="match status" value="1"/>
</dbReference>
<dbReference type="Pfam" id="PF00083">
    <property type="entry name" value="Sugar_tr"/>
    <property type="match status" value="1"/>
</dbReference>
<feature type="transmembrane region" description="Helical" evidence="7">
    <location>
        <begin position="457"/>
        <end position="476"/>
    </location>
</feature>
<keyword evidence="6 7" id="KW-0472">Membrane</keyword>
<dbReference type="AlphaFoldDB" id="A0A9N9TGP3"/>
<feature type="transmembrane region" description="Helical" evidence="7">
    <location>
        <begin position="166"/>
        <end position="187"/>
    </location>
</feature>
<keyword evidence="5 7" id="KW-1133">Transmembrane helix</keyword>
<gene>
    <name evidence="9" type="ORF">PHYEVI_LOCUS1277</name>
</gene>
<organism evidence="9 10">
    <name type="scientific">Phyllotreta striolata</name>
    <name type="common">Striped flea beetle</name>
    <name type="synonym">Crioceris striolata</name>
    <dbReference type="NCBI Taxonomy" id="444603"/>
    <lineage>
        <taxon>Eukaryota</taxon>
        <taxon>Metazoa</taxon>
        <taxon>Ecdysozoa</taxon>
        <taxon>Arthropoda</taxon>
        <taxon>Hexapoda</taxon>
        <taxon>Insecta</taxon>
        <taxon>Pterygota</taxon>
        <taxon>Neoptera</taxon>
        <taxon>Endopterygota</taxon>
        <taxon>Coleoptera</taxon>
        <taxon>Polyphaga</taxon>
        <taxon>Cucujiformia</taxon>
        <taxon>Chrysomeloidea</taxon>
        <taxon>Chrysomelidae</taxon>
        <taxon>Galerucinae</taxon>
        <taxon>Alticini</taxon>
        <taxon>Phyllotreta</taxon>
    </lineage>
</organism>
<dbReference type="GO" id="GO:0016020">
    <property type="term" value="C:membrane"/>
    <property type="evidence" value="ECO:0007669"/>
    <property type="project" value="UniProtKB-SubCell"/>
</dbReference>
<name>A0A9N9TGP3_PHYSR</name>